<feature type="transmembrane region" description="Helical" evidence="2">
    <location>
        <begin position="31"/>
        <end position="47"/>
    </location>
</feature>
<dbReference type="InterPro" id="IPR050882">
    <property type="entry name" value="Prepilin_peptidase/N-MTase"/>
</dbReference>
<gene>
    <name evidence="4" type="ORF">Gocc_1213</name>
</gene>
<dbReference type="Gene3D" id="1.20.120.1220">
    <property type="match status" value="1"/>
</dbReference>
<feature type="transmembrane region" description="Helical" evidence="2">
    <location>
        <begin position="118"/>
        <end position="140"/>
    </location>
</feature>
<keyword evidence="2" id="KW-0472">Membrane</keyword>
<comment type="similarity">
    <text evidence="1">Belongs to the peptidase A24 family.</text>
</comment>
<feature type="transmembrane region" description="Helical" evidence="2">
    <location>
        <begin position="147"/>
        <end position="166"/>
    </location>
</feature>
<dbReference type="GO" id="GO:0006465">
    <property type="term" value="P:signal peptide processing"/>
    <property type="evidence" value="ECO:0007669"/>
    <property type="project" value="TreeGrafter"/>
</dbReference>
<dbReference type="PROSITE" id="PS51257">
    <property type="entry name" value="PROKAR_LIPOPROTEIN"/>
    <property type="match status" value="1"/>
</dbReference>
<evidence type="ECO:0000313" key="4">
    <source>
        <dbReference type="EMBL" id="RDI75415.1"/>
    </source>
</evidence>
<organism evidence="4 5">
    <name type="scientific">Gaiella occulta</name>
    <dbReference type="NCBI Taxonomy" id="1002870"/>
    <lineage>
        <taxon>Bacteria</taxon>
        <taxon>Bacillati</taxon>
        <taxon>Actinomycetota</taxon>
        <taxon>Thermoleophilia</taxon>
        <taxon>Gaiellales</taxon>
        <taxon>Gaiellaceae</taxon>
        <taxon>Gaiella</taxon>
    </lineage>
</organism>
<sequence length="176" mass="17733">MHVSRPLAGAAWATLAASCFAVFGITVEAAVAALGCAVLVAVTVTDLERRIVPNRIVVPALAGALAVQTLRDPGLEPALAALGAGGFFLLAALVYPAGMGMGDVKLAAFLGAWLGVDVVVALFAASVLSLVPAIAILVRAGAAGRKVGIPFAPFLAAGAVVALFLGEPLLDWWLRP</sequence>
<feature type="domain" description="Prepilin type IV endopeptidase peptidase" evidence="3">
    <location>
        <begin position="34"/>
        <end position="133"/>
    </location>
</feature>
<dbReference type="PANTHER" id="PTHR30487">
    <property type="entry name" value="TYPE 4 PREPILIN-LIKE PROTEINS LEADER PEPTIDE-PROCESSING ENZYME"/>
    <property type="match status" value="1"/>
</dbReference>
<comment type="caution">
    <text evidence="4">The sequence shown here is derived from an EMBL/GenBank/DDBJ whole genome shotgun (WGS) entry which is preliminary data.</text>
</comment>
<keyword evidence="2" id="KW-0812">Transmembrane</keyword>
<feature type="transmembrane region" description="Helical" evidence="2">
    <location>
        <begin position="78"/>
        <end position="98"/>
    </location>
</feature>
<evidence type="ECO:0000256" key="1">
    <source>
        <dbReference type="ARBA" id="ARBA00005801"/>
    </source>
</evidence>
<dbReference type="Proteomes" id="UP000254134">
    <property type="component" value="Unassembled WGS sequence"/>
</dbReference>
<dbReference type="InterPro" id="IPR000045">
    <property type="entry name" value="Prepilin_IV_endopep_pep"/>
</dbReference>
<proteinExistence type="inferred from homology"/>
<name>A0A7M2YZ31_9ACTN</name>
<dbReference type="EMBL" id="QQZY01000002">
    <property type="protein sequence ID" value="RDI75415.1"/>
    <property type="molecule type" value="Genomic_DNA"/>
</dbReference>
<evidence type="ECO:0000313" key="5">
    <source>
        <dbReference type="Proteomes" id="UP000254134"/>
    </source>
</evidence>
<evidence type="ECO:0000259" key="3">
    <source>
        <dbReference type="Pfam" id="PF01478"/>
    </source>
</evidence>
<dbReference type="Pfam" id="PF01478">
    <property type="entry name" value="Peptidase_A24"/>
    <property type="match status" value="1"/>
</dbReference>
<dbReference type="AlphaFoldDB" id="A0A7M2YZ31"/>
<keyword evidence="2" id="KW-1133">Transmembrane helix</keyword>
<keyword evidence="5" id="KW-1185">Reference proteome</keyword>
<reference evidence="4 5" key="1">
    <citation type="submission" date="2018-07" db="EMBL/GenBank/DDBJ databases">
        <title>High-quality-draft genome sequence of Gaiella occulta.</title>
        <authorList>
            <person name="Severino R."/>
            <person name="Froufe H.J.C."/>
            <person name="Rainey F.A."/>
            <person name="Barroso C."/>
            <person name="Albuquerque L."/>
            <person name="Lobo-Da-Cunha A."/>
            <person name="Da Costa M.S."/>
            <person name="Egas C."/>
        </authorList>
    </citation>
    <scope>NUCLEOTIDE SEQUENCE [LARGE SCALE GENOMIC DNA]</scope>
    <source>
        <strain evidence="4 5">F2-233</strain>
    </source>
</reference>
<reference evidence="5" key="2">
    <citation type="journal article" date="2019" name="MicrobiologyOpen">
        <title>High-quality draft genome sequence of Gaiella occulta isolated from a 150 meter deep mineral water borehole and comparison with the genome sequences of other deep-branching lineages of the phylum Actinobacteria.</title>
        <authorList>
            <person name="Severino R."/>
            <person name="Froufe H.J.C."/>
            <person name="Barroso C."/>
            <person name="Albuquerque L."/>
            <person name="Lobo-da-Cunha A."/>
            <person name="da Costa M.S."/>
            <person name="Egas C."/>
        </authorList>
    </citation>
    <scope>NUCLEOTIDE SEQUENCE [LARGE SCALE GENOMIC DNA]</scope>
    <source>
        <strain evidence="5">F2-233</strain>
    </source>
</reference>
<evidence type="ECO:0000256" key="2">
    <source>
        <dbReference type="SAM" id="Phobius"/>
    </source>
</evidence>
<dbReference type="GO" id="GO:0005886">
    <property type="term" value="C:plasma membrane"/>
    <property type="evidence" value="ECO:0007669"/>
    <property type="project" value="TreeGrafter"/>
</dbReference>
<dbReference type="PANTHER" id="PTHR30487:SF0">
    <property type="entry name" value="PREPILIN LEADER PEPTIDASE_N-METHYLTRANSFERASE-RELATED"/>
    <property type="match status" value="1"/>
</dbReference>
<accession>A0A7M2YZ31</accession>
<protein>
    <submittedName>
        <fullName evidence="4">Type IV leader peptidase family</fullName>
    </submittedName>
</protein>
<dbReference type="GO" id="GO:0004190">
    <property type="term" value="F:aspartic-type endopeptidase activity"/>
    <property type="evidence" value="ECO:0007669"/>
    <property type="project" value="InterPro"/>
</dbReference>